<keyword evidence="1" id="KW-0812">Transmembrane</keyword>
<reference evidence="2" key="1">
    <citation type="journal article" date="2019" name="bioRxiv">
        <title>The Genome of the Zebra Mussel, Dreissena polymorpha: A Resource for Invasive Species Research.</title>
        <authorList>
            <person name="McCartney M.A."/>
            <person name="Auch B."/>
            <person name="Kono T."/>
            <person name="Mallez S."/>
            <person name="Zhang Y."/>
            <person name="Obille A."/>
            <person name="Becker A."/>
            <person name="Abrahante J.E."/>
            <person name="Garbe J."/>
            <person name="Badalamenti J.P."/>
            <person name="Herman A."/>
            <person name="Mangelson H."/>
            <person name="Liachko I."/>
            <person name="Sullivan S."/>
            <person name="Sone E.D."/>
            <person name="Koren S."/>
            <person name="Silverstein K.A.T."/>
            <person name="Beckman K.B."/>
            <person name="Gohl D.M."/>
        </authorList>
    </citation>
    <scope>NUCLEOTIDE SEQUENCE</scope>
    <source>
        <strain evidence="2">Duluth1</strain>
        <tissue evidence="2">Whole animal</tissue>
    </source>
</reference>
<name>A0A9D4QSU6_DREPO</name>
<organism evidence="2 3">
    <name type="scientific">Dreissena polymorpha</name>
    <name type="common">Zebra mussel</name>
    <name type="synonym">Mytilus polymorpha</name>
    <dbReference type="NCBI Taxonomy" id="45954"/>
    <lineage>
        <taxon>Eukaryota</taxon>
        <taxon>Metazoa</taxon>
        <taxon>Spiralia</taxon>
        <taxon>Lophotrochozoa</taxon>
        <taxon>Mollusca</taxon>
        <taxon>Bivalvia</taxon>
        <taxon>Autobranchia</taxon>
        <taxon>Heteroconchia</taxon>
        <taxon>Euheterodonta</taxon>
        <taxon>Imparidentia</taxon>
        <taxon>Neoheterodontei</taxon>
        <taxon>Myida</taxon>
        <taxon>Dreissenoidea</taxon>
        <taxon>Dreissenidae</taxon>
        <taxon>Dreissena</taxon>
    </lineage>
</organism>
<gene>
    <name evidence="2" type="ORF">DPMN_115354</name>
</gene>
<evidence type="ECO:0000313" key="3">
    <source>
        <dbReference type="Proteomes" id="UP000828390"/>
    </source>
</evidence>
<accession>A0A9D4QSU6</accession>
<dbReference type="AlphaFoldDB" id="A0A9D4QSU6"/>
<evidence type="ECO:0000256" key="1">
    <source>
        <dbReference type="SAM" id="Phobius"/>
    </source>
</evidence>
<keyword evidence="3" id="KW-1185">Reference proteome</keyword>
<feature type="transmembrane region" description="Helical" evidence="1">
    <location>
        <begin position="22"/>
        <end position="43"/>
    </location>
</feature>
<evidence type="ECO:0000313" key="2">
    <source>
        <dbReference type="EMBL" id="KAH3841873.1"/>
    </source>
</evidence>
<proteinExistence type="predicted"/>
<protein>
    <submittedName>
        <fullName evidence="2">Uncharacterized protein</fullName>
    </submittedName>
</protein>
<keyword evidence="1" id="KW-1133">Transmembrane helix</keyword>
<keyword evidence="1" id="KW-0472">Membrane</keyword>
<reference evidence="2" key="2">
    <citation type="submission" date="2020-11" db="EMBL/GenBank/DDBJ databases">
        <authorList>
            <person name="McCartney M.A."/>
            <person name="Auch B."/>
            <person name="Kono T."/>
            <person name="Mallez S."/>
            <person name="Becker A."/>
            <person name="Gohl D.M."/>
            <person name="Silverstein K.A.T."/>
            <person name="Koren S."/>
            <person name="Bechman K.B."/>
            <person name="Herman A."/>
            <person name="Abrahante J.E."/>
            <person name="Garbe J."/>
        </authorList>
    </citation>
    <scope>NUCLEOTIDE SEQUENCE</scope>
    <source>
        <strain evidence="2">Duluth1</strain>
        <tissue evidence="2">Whole animal</tissue>
    </source>
</reference>
<sequence>MPPGKDKDIIHMTPVVQIPKEVGLAVLIVISITGNAMTVIAYLRVKQLSTVYDF</sequence>
<dbReference type="Proteomes" id="UP000828390">
    <property type="component" value="Unassembled WGS sequence"/>
</dbReference>
<dbReference type="EMBL" id="JAIWYP010000004">
    <property type="protein sequence ID" value="KAH3841873.1"/>
    <property type="molecule type" value="Genomic_DNA"/>
</dbReference>
<comment type="caution">
    <text evidence="2">The sequence shown here is derived from an EMBL/GenBank/DDBJ whole genome shotgun (WGS) entry which is preliminary data.</text>
</comment>